<dbReference type="GO" id="GO:0005737">
    <property type="term" value="C:cytoplasm"/>
    <property type="evidence" value="ECO:0007669"/>
    <property type="project" value="TreeGrafter"/>
</dbReference>
<evidence type="ECO:0000256" key="1">
    <source>
        <dbReference type="ARBA" id="ARBA00022801"/>
    </source>
</evidence>
<protein>
    <recommendedName>
        <fullName evidence="3">Glucosamine-6-phosphate deaminase</fullName>
        <ecNumber evidence="3">3.5.99.6</ecNumber>
    </recommendedName>
</protein>
<evidence type="ECO:0000256" key="3">
    <source>
        <dbReference type="NCBIfam" id="TIGR00502"/>
    </source>
</evidence>
<dbReference type="PROSITE" id="PS01161">
    <property type="entry name" value="GLC_GALNAC_ISOMERASE"/>
    <property type="match status" value="1"/>
</dbReference>
<reference evidence="5 6" key="1">
    <citation type="submission" date="2016-08" db="EMBL/GenBank/DDBJ databases">
        <title>Complete genome sequence of Fictibacillus arsenicus G25-54, a strain with toxicity to nematodes and a potential arsenic-resistance activity.</title>
        <authorList>
            <person name="Zheng Z."/>
        </authorList>
    </citation>
    <scope>NUCLEOTIDE SEQUENCE [LARGE SCALE GENOMIC DNA]</scope>
    <source>
        <strain evidence="5 6">G25-54</strain>
    </source>
</reference>
<dbReference type="KEGG" id="far:ABE41_015015"/>
<dbReference type="InterPro" id="IPR037171">
    <property type="entry name" value="NagB/RpiA_transferase-like"/>
</dbReference>
<dbReference type="PANTHER" id="PTHR11280">
    <property type="entry name" value="GLUCOSAMINE-6-PHOSPHATE ISOMERASE"/>
    <property type="match status" value="1"/>
</dbReference>
<dbReference type="GO" id="GO:0006043">
    <property type="term" value="P:glucosamine catabolic process"/>
    <property type="evidence" value="ECO:0007669"/>
    <property type="project" value="TreeGrafter"/>
</dbReference>
<feature type="domain" description="Glucosamine/galactosamine-6-phosphate isomerase" evidence="4">
    <location>
        <begin position="8"/>
        <end position="218"/>
    </location>
</feature>
<evidence type="ECO:0000313" key="5">
    <source>
        <dbReference type="EMBL" id="ANX13318.1"/>
    </source>
</evidence>
<gene>
    <name evidence="5" type="ORF">ABE41_015015</name>
</gene>
<dbReference type="Pfam" id="PF01182">
    <property type="entry name" value="Glucosamine_iso"/>
    <property type="match status" value="1"/>
</dbReference>
<dbReference type="GO" id="GO:0004342">
    <property type="term" value="F:glucosamine-6-phosphate deaminase activity"/>
    <property type="evidence" value="ECO:0007669"/>
    <property type="project" value="UniProtKB-UniRule"/>
</dbReference>
<dbReference type="Proteomes" id="UP000077412">
    <property type="component" value="Chromosome"/>
</dbReference>
<proteinExistence type="predicted"/>
<evidence type="ECO:0000259" key="4">
    <source>
        <dbReference type="Pfam" id="PF01182"/>
    </source>
</evidence>
<dbReference type="GO" id="GO:0019262">
    <property type="term" value="P:N-acetylneuraminate catabolic process"/>
    <property type="evidence" value="ECO:0007669"/>
    <property type="project" value="TreeGrafter"/>
</dbReference>
<dbReference type="InterPro" id="IPR006148">
    <property type="entry name" value="Glc/Gal-6P_isomerase"/>
</dbReference>
<dbReference type="InterPro" id="IPR004547">
    <property type="entry name" value="Glucosamine6P_isomerase"/>
</dbReference>
<name>A0A1B1Z785_9BACL</name>
<accession>A0A1B1Z785</accession>
<keyword evidence="1" id="KW-0378">Hydrolase</keyword>
<dbReference type="RefSeq" id="WP_066291961.1">
    <property type="nucleotide sequence ID" value="NZ_CP016761.1"/>
</dbReference>
<evidence type="ECO:0000313" key="6">
    <source>
        <dbReference type="Proteomes" id="UP000077412"/>
    </source>
</evidence>
<keyword evidence="2" id="KW-0119">Carbohydrate metabolism</keyword>
<dbReference type="CDD" id="cd01399">
    <property type="entry name" value="GlcN6P_deaminase"/>
    <property type="match status" value="1"/>
</dbReference>
<dbReference type="GO" id="GO:0005975">
    <property type="term" value="P:carbohydrate metabolic process"/>
    <property type="evidence" value="ECO:0007669"/>
    <property type="project" value="InterPro"/>
</dbReference>
<dbReference type="EC" id="3.5.99.6" evidence="3"/>
<sequence>MKLITVSDEEELSRIAADILFTKVKSAKRLVLGLATGKTPQGMYRYLSKYSKECKQTFQHIHTVNLDEYVGSTTYHAYMEEHLFRHIDIPRDQIHIPDGEAASLIEECSKYEQMIKELGGIDLQVLGIGENGHIGFNEPGTSFDARTHVVQLTDSTLKANAKYFVDSEQPKQAITMGIGTILESKEILLLAIGERKANAVKELFKGSLSEDIPATALINHPNVTVLADKGARKLLDKES</sequence>
<dbReference type="STRING" id="255247.ABE41_015015"/>
<dbReference type="GO" id="GO:0006046">
    <property type="term" value="P:N-acetylglucosamine catabolic process"/>
    <property type="evidence" value="ECO:0007669"/>
    <property type="project" value="UniProtKB-UniRule"/>
</dbReference>
<dbReference type="InterPro" id="IPR018321">
    <property type="entry name" value="Glucosamine6P_isomerase_CS"/>
</dbReference>
<dbReference type="AlphaFoldDB" id="A0A1B1Z785"/>
<dbReference type="OrthoDB" id="9791139at2"/>
<dbReference type="NCBIfam" id="TIGR00502">
    <property type="entry name" value="nagB"/>
    <property type="match status" value="1"/>
</dbReference>
<evidence type="ECO:0000256" key="2">
    <source>
        <dbReference type="ARBA" id="ARBA00023277"/>
    </source>
</evidence>
<keyword evidence="6" id="KW-1185">Reference proteome</keyword>
<dbReference type="Gene3D" id="3.40.50.1360">
    <property type="match status" value="1"/>
</dbReference>
<dbReference type="GO" id="GO:0042802">
    <property type="term" value="F:identical protein binding"/>
    <property type="evidence" value="ECO:0007669"/>
    <property type="project" value="TreeGrafter"/>
</dbReference>
<dbReference type="PANTHER" id="PTHR11280:SF5">
    <property type="entry name" value="GLUCOSAMINE-6-PHOSPHATE ISOMERASE"/>
    <property type="match status" value="1"/>
</dbReference>
<organism evidence="5 6">
    <name type="scientific">Fictibacillus arsenicus</name>
    <dbReference type="NCBI Taxonomy" id="255247"/>
    <lineage>
        <taxon>Bacteria</taxon>
        <taxon>Bacillati</taxon>
        <taxon>Bacillota</taxon>
        <taxon>Bacilli</taxon>
        <taxon>Bacillales</taxon>
        <taxon>Fictibacillaceae</taxon>
        <taxon>Fictibacillus</taxon>
    </lineage>
</organism>
<dbReference type="SUPFAM" id="SSF100950">
    <property type="entry name" value="NagB/RpiA/CoA transferase-like"/>
    <property type="match status" value="1"/>
</dbReference>
<dbReference type="EMBL" id="CP016761">
    <property type="protein sequence ID" value="ANX13318.1"/>
    <property type="molecule type" value="Genomic_DNA"/>
</dbReference>